<feature type="compositionally biased region" description="Polar residues" evidence="1">
    <location>
        <begin position="57"/>
        <end position="66"/>
    </location>
</feature>
<proteinExistence type="predicted"/>
<feature type="region of interest" description="Disordered" evidence="1">
    <location>
        <begin position="118"/>
        <end position="214"/>
    </location>
</feature>
<dbReference type="OrthoDB" id="427960at2759"/>
<feature type="compositionally biased region" description="Basic residues" evidence="1">
    <location>
        <begin position="205"/>
        <end position="214"/>
    </location>
</feature>
<dbReference type="Proteomes" id="UP000191285">
    <property type="component" value="Unassembled WGS sequence"/>
</dbReference>
<protein>
    <submittedName>
        <fullName evidence="2">Uncharacterized protein</fullName>
    </submittedName>
</protein>
<evidence type="ECO:0000313" key="3">
    <source>
        <dbReference type="Proteomes" id="UP000191285"/>
    </source>
</evidence>
<gene>
    <name evidence="2" type="ORF">PENSTE_c008G01882</name>
</gene>
<dbReference type="STRING" id="303698.A0A1V6TBG7"/>
<dbReference type="AlphaFoldDB" id="A0A1V6TBG7"/>
<sequence>MTSSPGSTPGKGKGMSSRLLTMKFMQRAAASAAANESQTPGSDDNTPSPKRRRLSNEAESSGTPQSDLDAISAALTSEEQKRRDALNRQAADAGESEWVLEIPAANVKPAQPYAVAAESLDVEDKPVGGRRAFGNYQRKQSSRPPPPDDEENDAQLDPETREQKRKERLRREKIKKNPDGSLKHVTSISGGGSQQFRPSSDQSKKDKKKKRKST</sequence>
<comment type="caution">
    <text evidence="2">The sequence shown here is derived from an EMBL/GenBank/DDBJ whole genome shotgun (WGS) entry which is preliminary data.</text>
</comment>
<keyword evidence="3" id="KW-1185">Reference proteome</keyword>
<feature type="compositionally biased region" description="Low complexity" evidence="1">
    <location>
        <begin position="1"/>
        <end position="17"/>
    </location>
</feature>
<accession>A0A1V6TBG7</accession>
<evidence type="ECO:0000313" key="2">
    <source>
        <dbReference type="EMBL" id="OQE23712.1"/>
    </source>
</evidence>
<organism evidence="2 3">
    <name type="scientific">Penicillium steckii</name>
    <dbReference type="NCBI Taxonomy" id="303698"/>
    <lineage>
        <taxon>Eukaryota</taxon>
        <taxon>Fungi</taxon>
        <taxon>Dikarya</taxon>
        <taxon>Ascomycota</taxon>
        <taxon>Pezizomycotina</taxon>
        <taxon>Eurotiomycetes</taxon>
        <taxon>Eurotiomycetidae</taxon>
        <taxon>Eurotiales</taxon>
        <taxon>Aspergillaceae</taxon>
        <taxon>Penicillium</taxon>
    </lineage>
</organism>
<feature type="compositionally biased region" description="Acidic residues" evidence="1">
    <location>
        <begin position="147"/>
        <end position="156"/>
    </location>
</feature>
<feature type="compositionally biased region" description="Polar residues" evidence="1">
    <location>
        <begin position="184"/>
        <end position="198"/>
    </location>
</feature>
<feature type="compositionally biased region" description="Polar residues" evidence="1">
    <location>
        <begin position="35"/>
        <end position="48"/>
    </location>
</feature>
<evidence type="ECO:0000256" key="1">
    <source>
        <dbReference type="SAM" id="MobiDB-lite"/>
    </source>
</evidence>
<dbReference type="EMBL" id="MLKD01000008">
    <property type="protein sequence ID" value="OQE23712.1"/>
    <property type="molecule type" value="Genomic_DNA"/>
</dbReference>
<reference evidence="3" key="1">
    <citation type="journal article" date="2017" name="Nat. Microbiol.">
        <title>Global analysis of biosynthetic gene clusters reveals vast potential of secondary metabolite production in Penicillium species.</title>
        <authorList>
            <person name="Nielsen J.C."/>
            <person name="Grijseels S."/>
            <person name="Prigent S."/>
            <person name="Ji B."/>
            <person name="Dainat J."/>
            <person name="Nielsen K.F."/>
            <person name="Frisvad J.C."/>
            <person name="Workman M."/>
            <person name="Nielsen J."/>
        </authorList>
    </citation>
    <scope>NUCLEOTIDE SEQUENCE [LARGE SCALE GENOMIC DNA]</scope>
    <source>
        <strain evidence="3">IBT 24891</strain>
    </source>
</reference>
<name>A0A1V6TBG7_9EURO</name>
<feature type="region of interest" description="Disordered" evidence="1">
    <location>
        <begin position="1"/>
        <end position="97"/>
    </location>
</feature>